<evidence type="ECO:0000313" key="6">
    <source>
        <dbReference type="EMBL" id="KAF9064495.1"/>
    </source>
</evidence>
<keyword evidence="2" id="KW-0539">Nucleus</keyword>
<dbReference type="CDD" id="cd00067">
    <property type="entry name" value="GAL4"/>
    <property type="match status" value="1"/>
</dbReference>
<name>A0A9P5PM22_9AGAR</name>
<dbReference type="PANTHER" id="PTHR46910:SF38">
    <property type="entry name" value="ZN(2)-C6 FUNGAL-TYPE DOMAIN-CONTAINING PROTEIN"/>
    <property type="match status" value="1"/>
</dbReference>
<dbReference type="Proteomes" id="UP000772434">
    <property type="component" value="Unassembled WGS sequence"/>
</dbReference>
<protein>
    <submittedName>
        <fullName evidence="6">Fungal-specific transcription factor domain-containing protein</fullName>
    </submittedName>
</protein>
<dbReference type="Gene3D" id="4.10.240.10">
    <property type="entry name" value="Zn(2)-C6 fungal-type DNA-binding domain"/>
    <property type="match status" value="1"/>
</dbReference>
<dbReference type="InterPro" id="IPR050987">
    <property type="entry name" value="AtrR-like"/>
</dbReference>
<feature type="domain" description="Zn(2)-C6 fungal-type" evidence="4">
    <location>
        <begin position="22"/>
        <end position="67"/>
    </location>
</feature>
<dbReference type="SMART" id="SM00906">
    <property type="entry name" value="Fungal_trans"/>
    <property type="match status" value="1"/>
</dbReference>
<evidence type="ECO:0000256" key="1">
    <source>
        <dbReference type="ARBA" id="ARBA00022723"/>
    </source>
</evidence>
<dbReference type="InterPro" id="IPR036864">
    <property type="entry name" value="Zn2-C6_fun-type_DNA-bd_sf"/>
</dbReference>
<feature type="region of interest" description="Disordered" evidence="3">
    <location>
        <begin position="803"/>
        <end position="828"/>
    </location>
</feature>
<sequence length="885" mass="99811">MSSNEEDINDEDGQEISQNKKRRIQRACDVCRRKKSDGVQMPGNRCSNCLAYKLDCTYVETARKRGPPKALVCILYRQFSYVESLETRLEKMEGLIRRLMPDIDLTKELELGANSTTESAIHAIRKWDKTHDFSPPQNSDDNLHLEIADDLRRLRLDSRFFGKSSDAMLVKTAIDLKHEFTGREADRNPMVDPGARRPQFWRTLPWEDVVSDSPGPVYDFPDLDLLGKLVDIYFTDVNIYLPLLHRPTFERSIREKLHYQDGMFAAIVLLVCAVASRFVDDPRVLLEGVNSRHSSGWKYFDKVQGLRKSSLSTPTLYDLQFYALSIQFLQGSSAPQSCWTMVGIGIRLAQDVGAHRRKPMKVSTVEDELWKRAFWVLVCMDRMFSTGLGRPCAIQDEDYDADLPVECDDEYWENPDPELAFKQPPGKPSTISSFNTYIKLNVLLSMALRTIYAINKSKILLGFGGSQWEQHIVAELDSALNQWVDSVPDHLRWDPNRENIIFFNQSAMLYTHYYLVQILVHRPFIPSPRKPSPLSFPSLAICTNAARSASHVIDVQRRRNGFLDPSAMISVFTAGVVLLLNIWGGRRSGLSTDPNKEMADVYKCMQALKVSEERYHHAGRLWDILYELASVGELPLPSPINTNKREREDVPATGSSDSSPPLRFSDALPPEPRTTAGSRRVSAAHNGAPKNAYSTAPSVAQIENRVVDETPPLSLPMYSNELGRLPLHGQLEFSARPLPAAQPMDWYNPQPGPVEPSAPEVPGMTMNPHFVQPRFYDYSFGSGRPTADHQSVPAVPYRSAFPVNGTEGPGSSSLPGHPRHPRPDQVISNPYPTINELNFPMSMDSDTFAMWSNTPSGFELDGWGTYLTNVSELTQTMNREQQLAL</sequence>
<evidence type="ECO:0000313" key="7">
    <source>
        <dbReference type="Proteomes" id="UP000772434"/>
    </source>
</evidence>
<gene>
    <name evidence="6" type="ORF">BDP27DRAFT_1384749</name>
</gene>
<proteinExistence type="predicted"/>
<keyword evidence="1" id="KW-0479">Metal-binding</keyword>
<reference evidence="6" key="1">
    <citation type="submission" date="2020-11" db="EMBL/GenBank/DDBJ databases">
        <authorList>
            <consortium name="DOE Joint Genome Institute"/>
            <person name="Ahrendt S."/>
            <person name="Riley R."/>
            <person name="Andreopoulos W."/>
            <person name="Labutti K."/>
            <person name="Pangilinan J."/>
            <person name="Ruiz-Duenas F.J."/>
            <person name="Barrasa J.M."/>
            <person name="Sanchez-Garcia M."/>
            <person name="Camarero S."/>
            <person name="Miyauchi S."/>
            <person name="Serrano A."/>
            <person name="Linde D."/>
            <person name="Babiker R."/>
            <person name="Drula E."/>
            <person name="Ayuso-Fernandez I."/>
            <person name="Pacheco R."/>
            <person name="Padilla G."/>
            <person name="Ferreira P."/>
            <person name="Barriuso J."/>
            <person name="Kellner H."/>
            <person name="Castanera R."/>
            <person name="Alfaro M."/>
            <person name="Ramirez L."/>
            <person name="Pisabarro A.G."/>
            <person name="Kuo A."/>
            <person name="Tritt A."/>
            <person name="Lipzen A."/>
            <person name="He G."/>
            <person name="Yan M."/>
            <person name="Ng V."/>
            <person name="Cullen D."/>
            <person name="Martin F."/>
            <person name="Rosso M.-N."/>
            <person name="Henrissat B."/>
            <person name="Hibbett D."/>
            <person name="Martinez A.T."/>
            <person name="Grigoriev I.V."/>
        </authorList>
    </citation>
    <scope>NUCLEOTIDE SEQUENCE</scope>
    <source>
        <strain evidence="6">AH 40177</strain>
    </source>
</reference>
<evidence type="ECO:0000256" key="2">
    <source>
        <dbReference type="ARBA" id="ARBA00023242"/>
    </source>
</evidence>
<comment type="caution">
    <text evidence="6">The sequence shown here is derived from an EMBL/GenBank/DDBJ whole genome shotgun (WGS) entry which is preliminary data.</text>
</comment>
<dbReference type="GO" id="GO:0008270">
    <property type="term" value="F:zinc ion binding"/>
    <property type="evidence" value="ECO:0007669"/>
    <property type="project" value="InterPro"/>
</dbReference>
<dbReference type="InterPro" id="IPR001138">
    <property type="entry name" value="Zn2Cys6_DnaBD"/>
</dbReference>
<dbReference type="Pfam" id="PF04082">
    <property type="entry name" value="Fungal_trans"/>
    <property type="match status" value="1"/>
</dbReference>
<feature type="domain" description="Xylanolytic transcriptional activator regulatory" evidence="5">
    <location>
        <begin position="338"/>
        <end position="410"/>
    </location>
</feature>
<dbReference type="SMART" id="SM00066">
    <property type="entry name" value="GAL4"/>
    <property type="match status" value="1"/>
</dbReference>
<evidence type="ECO:0000259" key="4">
    <source>
        <dbReference type="SMART" id="SM00066"/>
    </source>
</evidence>
<dbReference type="PANTHER" id="PTHR46910">
    <property type="entry name" value="TRANSCRIPTION FACTOR PDR1"/>
    <property type="match status" value="1"/>
</dbReference>
<dbReference type="EMBL" id="JADNRY010000122">
    <property type="protein sequence ID" value="KAF9064495.1"/>
    <property type="molecule type" value="Genomic_DNA"/>
</dbReference>
<dbReference type="SUPFAM" id="SSF57701">
    <property type="entry name" value="Zn2/Cys6 DNA-binding domain"/>
    <property type="match status" value="1"/>
</dbReference>
<organism evidence="6 7">
    <name type="scientific">Rhodocollybia butyracea</name>
    <dbReference type="NCBI Taxonomy" id="206335"/>
    <lineage>
        <taxon>Eukaryota</taxon>
        <taxon>Fungi</taxon>
        <taxon>Dikarya</taxon>
        <taxon>Basidiomycota</taxon>
        <taxon>Agaricomycotina</taxon>
        <taxon>Agaricomycetes</taxon>
        <taxon>Agaricomycetidae</taxon>
        <taxon>Agaricales</taxon>
        <taxon>Marasmiineae</taxon>
        <taxon>Omphalotaceae</taxon>
        <taxon>Rhodocollybia</taxon>
    </lineage>
</organism>
<dbReference type="InterPro" id="IPR007219">
    <property type="entry name" value="XnlR_reg_dom"/>
</dbReference>
<evidence type="ECO:0000259" key="5">
    <source>
        <dbReference type="SMART" id="SM00906"/>
    </source>
</evidence>
<keyword evidence="7" id="KW-1185">Reference proteome</keyword>
<dbReference type="GO" id="GO:0000981">
    <property type="term" value="F:DNA-binding transcription factor activity, RNA polymerase II-specific"/>
    <property type="evidence" value="ECO:0007669"/>
    <property type="project" value="InterPro"/>
</dbReference>
<dbReference type="GO" id="GO:0003677">
    <property type="term" value="F:DNA binding"/>
    <property type="evidence" value="ECO:0007669"/>
    <property type="project" value="InterPro"/>
</dbReference>
<dbReference type="OrthoDB" id="4456959at2759"/>
<dbReference type="AlphaFoldDB" id="A0A9P5PM22"/>
<dbReference type="CDD" id="cd12148">
    <property type="entry name" value="fungal_TF_MHR"/>
    <property type="match status" value="1"/>
</dbReference>
<feature type="region of interest" description="Disordered" evidence="3">
    <location>
        <begin position="636"/>
        <end position="695"/>
    </location>
</feature>
<accession>A0A9P5PM22</accession>
<evidence type="ECO:0000256" key="3">
    <source>
        <dbReference type="SAM" id="MobiDB-lite"/>
    </source>
</evidence>
<dbReference type="GO" id="GO:0006351">
    <property type="term" value="P:DNA-templated transcription"/>
    <property type="evidence" value="ECO:0007669"/>
    <property type="project" value="InterPro"/>
</dbReference>